<dbReference type="AlphaFoldDB" id="A0A8S2QXM2"/>
<sequence length="121" mass="14037">MDHIFIILLLTFSLCFVQSQQFPEESSYLAIRLMDIKIHELKPDLINKIEKVLDSDLKYIDEKKSIACKSIYFEQDVNSPTQDGRFLDLSIRGMCLDAQGQQHIIDKDLMTSKNLKAQQDK</sequence>
<keyword evidence="1" id="KW-0732">Signal</keyword>
<name>A0A8S2QXM2_9BILA</name>
<feature type="chain" id="PRO_5035793605" evidence="1">
    <location>
        <begin position="20"/>
        <end position="121"/>
    </location>
</feature>
<comment type="caution">
    <text evidence="2">The sequence shown here is derived from an EMBL/GenBank/DDBJ whole genome shotgun (WGS) entry which is preliminary data.</text>
</comment>
<protein>
    <submittedName>
        <fullName evidence="2">Uncharacterized protein</fullName>
    </submittedName>
</protein>
<evidence type="ECO:0000313" key="2">
    <source>
        <dbReference type="EMBL" id="CAF4119618.1"/>
    </source>
</evidence>
<reference evidence="2" key="1">
    <citation type="submission" date="2021-02" db="EMBL/GenBank/DDBJ databases">
        <authorList>
            <person name="Nowell W R."/>
        </authorList>
    </citation>
    <scope>NUCLEOTIDE SEQUENCE</scope>
</reference>
<organism evidence="2 3">
    <name type="scientific">Rotaria magnacalcarata</name>
    <dbReference type="NCBI Taxonomy" id="392030"/>
    <lineage>
        <taxon>Eukaryota</taxon>
        <taxon>Metazoa</taxon>
        <taxon>Spiralia</taxon>
        <taxon>Gnathifera</taxon>
        <taxon>Rotifera</taxon>
        <taxon>Eurotatoria</taxon>
        <taxon>Bdelloidea</taxon>
        <taxon>Philodinida</taxon>
        <taxon>Philodinidae</taxon>
        <taxon>Rotaria</taxon>
    </lineage>
</organism>
<accession>A0A8S2QXM2</accession>
<gene>
    <name evidence="2" type="ORF">GIL414_LOCUS17974</name>
</gene>
<evidence type="ECO:0000256" key="1">
    <source>
        <dbReference type="SAM" id="SignalP"/>
    </source>
</evidence>
<feature type="signal peptide" evidence="1">
    <location>
        <begin position="1"/>
        <end position="19"/>
    </location>
</feature>
<dbReference type="Proteomes" id="UP000681720">
    <property type="component" value="Unassembled WGS sequence"/>
</dbReference>
<proteinExistence type="predicted"/>
<evidence type="ECO:0000313" key="3">
    <source>
        <dbReference type="Proteomes" id="UP000681720"/>
    </source>
</evidence>
<dbReference type="EMBL" id="CAJOBJ010008715">
    <property type="protein sequence ID" value="CAF4119618.1"/>
    <property type="molecule type" value="Genomic_DNA"/>
</dbReference>